<keyword evidence="1" id="KW-0732">Signal</keyword>
<evidence type="ECO:0000313" key="3">
    <source>
        <dbReference type="Proteomes" id="UP000426027"/>
    </source>
</evidence>
<dbReference type="AlphaFoldDB" id="A0A6I6G9G2"/>
<dbReference type="Proteomes" id="UP000426027">
    <property type="component" value="Chromosome"/>
</dbReference>
<feature type="signal peptide" evidence="1">
    <location>
        <begin position="1"/>
        <end position="26"/>
    </location>
</feature>
<gene>
    <name evidence="2" type="ORF">GLV81_16235</name>
</gene>
<dbReference type="KEGG" id="fls:GLV81_16235"/>
<evidence type="ECO:0000313" key="2">
    <source>
        <dbReference type="EMBL" id="QGW29446.1"/>
    </source>
</evidence>
<name>A0A6I6G9G2_9BACT</name>
<accession>A0A6I6G9G2</accession>
<proteinExistence type="predicted"/>
<organism evidence="2 3">
    <name type="scientific">Phnomibacter ginsenosidimutans</name>
    <dbReference type="NCBI Taxonomy" id="2676868"/>
    <lineage>
        <taxon>Bacteria</taxon>
        <taxon>Pseudomonadati</taxon>
        <taxon>Bacteroidota</taxon>
        <taxon>Chitinophagia</taxon>
        <taxon>Chitinophagales</taxon>
        <taxon>Chitinophagaceae</taxon>
        <taxon>Phnomibacter</taxon>
    </lineage>
</organism>
<dbReference type="RefSeq" id="WP_157479798.1">
    <property type="nucleotide sequence ID" value="NZ_CP046566.1"/>
</dbReference>
<evidence type="ECO:0000256" key="1">
    <source>
        <dbReference type="SAM" id="SignalP"/>
    </source>
</evidence>
<evidence type="ECO:0008006" key="4">
    <source>
        <dbReference type="Google" id="ProtNLM"/>
    </source>
</evidence>
<sequence length="268" mass="29992">MTLKYITRFALAIVVMGMLLSSKCSKDPIPAVPDPCADITAFKADFVMLEEVGDTSFQVFDSAIINRFITFKAVGQYDSVKWEIGNSQNVFKKNSVSLYFNVLENRIPVKFTGYNAKGGNCFPATPSVQTVTKYLTIVPVTLASAIGKFQGYNIDNPADTFTVILQRSPYFLYLKNLPKGCNGYINPSEGSTQYNFGVEAAQGFNGFVSKEPTAWMCGKLEARGFLVNRDTLIVHYKNWPLIKDRTPDSWFEWATEPVSKTFKGVRIR</sequence>
<protein>
    <recommendedName>
        <fullName evidence="4">PKD domain-containing protein</fullName>
    </recommendedName>
</protein>
<feature type="chain" id="PRO_5026146978" description="PKD domain-containing protein" evidence="1">
    <location>
        <begin position="27"/>
        <end position="268"/>
    </location>
</feature>
<reference evidence="2 3" key="1">
    <citation type="submission" date="2019-11" db="EMBL/GenBank/DDBJ databases">
        <authorList>
            <person name="Im W.T."/>
        </authorList>
    </citation>
    <scope>NUCLEOTIDE SEQUENCE [LARGE SCALE GENOMIC DNA]</scope>
    <source>
        <strain evidence="2 3">SB-02</strain>
    </source>
</reference>
<keyword evidence="3" id="KW-1185">Reference proteome</keyword>
<dbReference type="EMBL" id="CP046566">
    <property type="protein sequence ID" value="QGW29446.1"/>
    <property type="molecule type" value="Genomic_DNA"/>
</dbReference>